<dbReference type="GO" id="GO:0032447">
    <property type="term" value="P:protein urmylation"/>
    <property type="evidence" value="ECO:0007669"/>
    <property type="project" value="UniProtKB-UniRule"/>
</dbReference>
<dbReference type="GO" id="GO:0016779">
    <property type="term" value="F:nucleotidyltransferase activity"/>
    <property type="evidence" value="ECO:0007669"/>
    <property type="project" value="UniProtKB-UniRule"/>
</dbReference>
<evidence type="ECO:0000256" key="3">
    <source>
        <dbReference type="HAMAP-Rule" id="MF_03054"/>
    </source>
</evidence>
<comment type="subcellular location">
    <subcellularLocation>
        <location evidence="3">Cytoplasm</location>
    </subcellularLocation>
</comment>
<keyword evidence="1 3" id="KW-0963">Cytoplasm</keyword>
<dbReference type="AlphaFoldDB" id="F8PXJ6"/>
<dbReference type="Gene3D" id="3.40.50.620">
    <property type="entry name" value="HUPs"/>
    <property type="match status" value="1"/>
</dbReference>
<dbReference type="OMA" id="QHPRHER"/>
<dbReference type="OrthoDB" id="25129at2759"/>
<reference evidence="5" key="1">
    <citation type="journal article" date="2011" name="Science">
        <title>The plant cell wall-decomposing machinery underlies the functional diversity of forest fungi.</title>
        <authorList>
            <person name="Eastwood D.C."/>
            <person name="Floudas D."/>
            <person name="Binder M."/>
            <person name="Majcherczyk A."/>
            <person name="Schneider P."/>
            <person name="Aerts A."/>
            <person name="Asiegbu F.O."/>
            <person name="Baker S.E."/>
            <person name="Barry K."/>
            <person name="Bendiksby M."/>
            <person name="Blumentritt M."/>
            <person name="Coutinho P.M."/>
            <person name="Cullen D."/>
            <person name="de Vries R.P."/>
            <person name="Gathman A."/>
            <person name="Goodell B."/>
            <person name="Henrissat B."/>
            <person name="Ihrmark K."/>
            <person name="Kauserud H."/>
            <person name="Kohler A."/>
            <person name="LaButti K."/>
            <person name="Lapidus A."/>
            <person name="Lavin J.L."/>
            <person name="Lee Y.-H."/>
            <person name="Lindquist E."/>
            <person name="Lilly W."/>
            <person name="Lucas S."/>
            <person name="Morin E."/>
            <person name="Murat C."/>
            <person name="Oguiza J.A."/>
            <person name="Park J."/>
            <person name="Pisabarro A.G."/>
            <person name="Riley R."/>
            <person name="Rosling A."/>
            <person name="Salamov A."/>
            <person name="Schmidt O."/>
            <person name="Schmutz J."/>
            <person name="Skrede I."/>
            <person name="Stenlid J."/>
            <person name="Wiebenga A."/>
            <person name="Xie X."/>
            <person name="Kuees U."/>
            <person name="Hibbett D.S."/>
            <person name="Hoffmeister D."/>
            <person name="Hoegberg N."/>
            <person name="Martin F."/>
            <person name="Grigoriev I.V."/>
            <person name="Watkinson S.C."/>
        </authorList>
    </citation>
    <scope>NUCLEOTIDE SEQUENCE [LARGE SCALE GENOMIC DNA]</scope>
    <source>
        <strain evidence="5">strain S7.3</strain>
    </source>
</reference>
<sequence>MSSCGNPATEVDALMPRRLKFDRSKDCVRCKEKPGNIVIRHAVYCKDCFTPLVNMKFRKVLQPCINKTISSSRRSKVKADGNLLISCSGGLGSSVLLDLVHRSYFSNRPPMGEDGKPLGGKDHPRNETVWKSAAVCYVEICNAYPEMRDRTEDVRAVVESYPGFEFIPIRLENAFDASWWESLGCRLHDKQFAVNFSDEGLPLSSLSTPTSNSTPLEGLRGYLTSLPTQTAIFSAIKTLVRVLTMYTARRTRSSHLLLGTSLTSLSVSLISSISQGGGYALREELQEEWSSEHDDNTELKDMLNSVRVVRPLRDIVMKECAAYARWNNVKVVGREKLSGANHGIGGLTKDFIVGLERDYPSTVSTIARTCAKLAPKDNPDGICLLCQRPRQKGIQEWKTRISIRSYDDAKLASDSHIPAHAHPSAETDQCCSRRIFPSSFTPYLCYFCHTTLTSRSSRSGKLFTLSKGNASNHTTVSLPGYVSAGLSNLGPGGDQVYPAGGKEIGEMEIWERKKTSLADMKGTVAEFLLDD</sequence>
<dbReference type="GO" id="GO:0002143">
    <property type="term" value="P:tRNA wobble position uridine thiolation"/>
    <property type="evidence" value="ECO:0007669"/>
    <property type="project" value="TreeGrafter"/>
</dbReference>
<evidence type="ECO:0000313" key="5">
    <source>
        <dbReference type="Proteomes" id="UP000008063"/>
    </source>
</evidence>
<dbReference type="GO" id="GO:0005829">
    <property type="term" value="C:cytosol"/>
    <property type="evidence" value="ECO:0007669"/>
    <property type="project" value="TreeGrafter"/>
</dbReference>
<comment type="function">
    <text evidence="3">Plays a central role in 2-thiolation of mcm(5)S(2)U at tRNA wobble positions of tRNA(Lys), tRNA(Glu) and tRNA(Gln). May act by forming a heterodimer with NCS6 that ligates sulfur from thiocarboxylated URM1 onto the uridine of tRNAs at wobble position. Prior mcm(5) tRNA modification by the elongator complex is required for 2-thiolation. May also be involved in protein urmylation.</text>
</comment>
<dbReference type="PANTHER" id="PTHR20882:SF14">
    <property type="entry name" value="CYTOPLASMIC TRNA 2-THIOLATION PROTEIN 2"/>
    <property type="match status" value="1"/>
</dbReference>
<comment type="pathway">
    <text evidence="3">tRNA modification; 5-methoxycarbonylmethyl-2-thiouridine-tRNA biosynthesis.</text>
</comment>
<dbReference type="STRING" id="936435.F8PXJ6"/>
<dbReference type="eggNOG" id="KOG2594">
    <property type="taxonomic scope" value="Eukaryota"/>
</dbReference>
<evidence type="ECO:0000256" key="2">
    <source>
        <dbReference type="ARBA" id="ARBA00022694"/>
    </source>
</evidence>
<dbReference type="GO" id="GO:0016783">
    <property type="term" value="F:sulfurtransferase activity"/>
    <property type="evidence" value="ECO:0007669"/>
    <property type="project" value="TreeGrafter"/>
</dbReference>
<gene>
    <name evidence="3" type="primary">NCS2</name>
    <name evidence="3" type="synonym">CTU2</name>
    <name evidence="4" type="ORF">SERLA73DRAFT_107665</name>
</gene>
<name>F8PXJ6_SERL3</name>
<dbReference type="InParanoid" id="F8PXJ6"/>
<dbReference type="HOGENOM" id="CLU_024534_4_0_1"/>
<dbReference type="UniPathway" id="UPA00988"/>
<accession>F8PXJ6</accession>
<evidence type="ECO:0000313" key="4">
    <source>
        <dbReference type="EMBL" id="EGN98609.1"/>
    </source>
</evidence>
<dbReference type="PANTHER" id="PTHR20882">
    <property type="entry name" value="CYTOPLASMIC TRNA 2-THIOLATION PROTEIN 2"/>
    <property type="match status" value="1"/>
</dbReference>
<evidence type="ECO:0000256" key="1">
    <source>
        <dbReference type="ARBA" id="ARBA00022490"/>
    </source>
</evidence>
<keyword evidence="5" id="KW-1185">Reference proteome</keyword>
<keyword evidence="2 3" id="KW-0819">tRNA processing</keyword>
<dbReference type="Proteomes" id="UP000008063">
    <property type="component" value="Unassembled WGS sequence"/>
</dbReference>
<organism evidence="5">
    <name type="scientific">Serpula lacrymans var. lacrymans (strain S7.3)</name>
    <name type="common">Dry rot fungus</name>
    <dbReference type="NCBI Taxonomy" id="936435"/>
    <lineage>
        <taxon>Eukaryota</taxon>
        <taxon>Fungi</taxon>
        <taxon>Dikarya</taxon>
        <taxon>Basidiomycota</taxon>
        <taxon>Agaricomycotina</taxon>
        <taxon>Agaricomycetes</taxon>
        <taxon>Agaricomycetidae</taxon>
        <taxon>Boletales</taxon>
        <taxon>Coniophorineae</taxon>
        <taxon>Serpulaceae</taxon>
        <taxon>Serpula</taxon>
    </lineage>
</organism>
<dbReference type="InterPro" id="IPR014729">
    <property type="entry name" value="Rossmann-like_a/b/a_fold"/>
</dbReference>
<dbReference type="InterPro" id="IPR019407">
    <property type="entry name" value="CTU2"/>
</dbReference>
<dbReference type="EMBL" id="GL945480">
    <property type="protein sequence ID" value="EGN98609.1"/>
    <property type="molecule type" value="Genomic_DNA"/>
</dbReference>
<comment type="similarity">
    <text evidence="3">Belongs to the CTU2/NCS2 family.</text>
</comment>
<dbReference type="SUPFAM" id="SSF52402">
    <property type="entry name" value="Adenine nucleotide alpha hydrolases-like"/>
    <property type="match status" value="1"/>
</dbReference>
<dbReference type="Pfam" id="PF10288">
    <property type="entry name" value="CTU2"/>
    <property type="match status" value="1"/>
</dbReference>
<protein>
    <recommendedName>
        <fullName evidence="3">Cytoplasmic tRNA 2-thiolation protein 2</fullName>
    </recommendedName>
</protein>
<dbReference type="GO" id="GO:0000049">
    <property type="term" value="F:tRNA binding"/>
    <property type="evidence" value="ECO:0007669"/>
    <property type="project" value="InterPro"/>
</dbReference>
<dbReference type="HAMAP" id="MF_03054">
    <property type="entry name" value="CTU2"/>
    <property type="match status" value="1"/>
</dbReference>
<proteinExistence type="inferred from homology"/>